<dbReference type="Gene3D" id="1.10.630.10">
    <property type="entry name" value="Cytochrome P450"/>
    <property type="match status" value="1"/>
</dbReference>
<dbReference type="GO" id="GO:0016705">
    <property type="term" value="F:oxidoreductase activity, acting on paired donors, with incorporation or reduction of molecular oxygen"/>
    <property type="evidence" value="ECO:0007669"/>
    <property type="project" value="InterPro"/>
</dbReference>
<dbReference type="Proteomes" id="UP000053586">
    <property type="component" value="Unassembled WGS sequence"/>
</dbReference>
<dbReference type="PANTHER" id="PTHR46696:SF1">
    <property type="entry name" value="CYTOCHROME P450 YJIB-RELATED"/>
    <property type="match status" value="1"/>
</dbReference>
<evidence type="ECO:0000256" key="3">
    <source>
        <dbReference type="ARBA" id="ARBA00022617"/>
    </source>
</evidence>
<evidence type="ECO:0000256" key="7">
    <source>
        <dbReference type="ARBA" id="ARBA00023033"/>
    </source>
</evidence>
<protein>
    <recommendedName>
        <fullName evidence="11">Cytochrome P450</fullName>
    </recommendedName>
</protein>
<keyword evidence="3 8" id="KW-0349">Heme</keyword>
<comment type="caution">
    <text evidence="9">The sequence shown here is derived from an EMBL/GenBank/DDBJ whole genome shotgun (WGS) entry which is preliminary data.</text>
</comment>
<evidence type="ECO:0000256" key="5">
    <source>
        <dbReference type="ARBA" id="ARBA00023002"/>
    </source>
</evidence>
<accession>H5TBZ3</accession>
<evidence type="ECO:0000256" key="2">
    <source>
        <dbReference type="ARBA" id="ARBA00010617"/>
    </source>
</evidence>
<dbReference type="CDD" id="cd11033">
    <property type="entry name" value="CYP142-like"/>
    <property type="match status" value="1"/>
</dbReference>
<keyword evidence="7 8" id="KW-0503">Monooxygenase</keyword>
<keyword evidence="4 8" id="KW-0479">Metal-binding</keyword>
<dbReference type="FunFam" id="1.10.630.10:FF:000018">
    <property type="entry name" value="Cytochrome P450 monooxygenase"/>
    <property type="match status" value="1"/>
</dbReference>
<dbReference type="InterPro" id="IPR002397">
    <property type="entry name" value="Cyt_P450_B"/>
</dbReference>
<reference evidence="9 10" key="2">
    <citation type="journal article" date="2017" name="Antonie Van Leeuwenhoek">
        <title>Rhizobium rhizosphaerae sp. nov., a novel species isolated from rice rhizosphere.</title>
        <authorList>
            <person name="Zhao J.J."/>
            <person name="Zhang J."/>
            <person name="Zhang R.J."/>
            <person name="Zhang C.W."/>
            <person name="Yin H.Q."/>
            <person name="Zhang X.X."/>
        </authorList>
    </citation>
    <scope>NUCLEOTIDE SEQUENCE [LARGE SCALE GENOMIC DNA]</scope>
    <source>
        <strain evidence="9 10">ACAM 611</strain>
    </source>
</reference>
<evidence type="ECO:0000313" key="9">
    <source>
        <dbReference type="EMBL" id="GAB55820.1"/>
    </source>
</evidence>
<gene>
    <name evidence="9" type="ORF">GPUN_1704</name>
</gene>
<dbReference type="InterPro" id="IPR036396">
    <property type="entry name" value="Cyt_P450_sf"/>
</dbReference>
<dbReference type="AlphaFoldDB" id="H5TBZ3"/>
<dbReference type="GO" id="GO:0020037">
    <property type="term" value="F:heme binding"/>
    <property type="evidence" value="ECO:0007669"/>
    <property type="project" value="InterPro"/>
</dbReference>
<dbReference type="GO" id="GO:0004497">
    <property type="term" value="F:monooxygenase activity"/>
    <property type="evidence" value="ECO:0007669"/>
    <property type="project" value="UniProtKB-KW"/>
</dbReference>
<dbReference type="EMBL" id="BAET01000016">
    <property type="protein sequence ID" value="GAB55820.1"/>
    <property type="molecule type" value="Genomic_DNA"/>
</dbReference>
<dbReference type="PRINTS" id="PR00359">
    <property type="entry name" value="BP450"/>
</dbReference>
<evidence type="ECO:0000313" key="10">
    <source>
        <dbReference type="Proteomes" id="UP000053586"/>
    </source>
</evidence>
<dbReference type="eggNOG" id="COG2124">
    <property type="taxonomic scope" value="Bacteria"/>
</dbReference>
<comment type="similarity">
    <text evidence="2 8">Belongs to the cytochrome P450 family.</text>
</comment>
<name>H5TBZ3_9ALTE</name>
<dbReference type="PRINTS" id="PR00385">
    <property type="entry name" value="P450"/>
</dbReference>
<evidence type="ECO:0000256" key="1">
    <source>
        <dbReference type="ARBA" id="ARBA00001971"/>
    </source>
</evidence>
<organism evidence="9 10">
    <name type="scientific">Glaciecola punicea ACAM 611</name>
    <dbReference type="NCBI Taxonomy" id="1121923"/>
    <lineage>
        <taxon>Bacteria</taxon>
        <taxon>Pseudomonadati</taxon>
        <taxon>Pseudomonadota</taxon>
        <taxon>Gammaproteobacteria</taxon>
        <taxon>Alteromonadales</taxon>
        <taxon>Alteromonadaceae</taxon>
        <taxon>Glaciecola</taxon>
    </lineage>
</organism>
<keyword evidence="5 8" id="KW-0560">Oxidoreductase</keyword>
<dbReference type="OrthoDB" id="4258484at2"/>
<evidence type="ECO:0008006" key="11">
    <source>
        <dbReference type="Google" id="ProtNLM"/>
    </source>
</evidence>
<comment type="cofactor">
    <cofactor evidence="1">
        <name>heme</name>
        <dbReference type="ChEBI" id="CHEBI:30413"/>
    </cofactor>
</comment>
<dbReference type="STRING" id="56804.BAE46_13610"/>
<keyword evidence="6 8" id="KW-0408">Iron</keyword>
<dbReference type="PROSITE" id="PS00086">
    <property type="entry name" value="CYTOCHROME_P450"/>
    <property type="match status" value="1"/>
</dbReference>
<evidence type="ECO:0000256" key="6">
    <source>
        <dbReference type="ARBA" id="ARBA00023004"/>
    </source>
</evidence>
<dbReference type="InterPro" id="IPR017972">
    <property type="entry name" value="Cyt_P450_CS"/>
</dbReference>
<dbReference type="SUPFAM" id="SSF48264">
    <property type="entry name" value="Cytochrome P450"/>
    <property type="match status" value="1"/>
</dbReference>
<dbReference type="PANTHER" id="PTHR46696">
    <property type="entry name" value="P450, PUTATIVE (EUROFUNG)-RELATED"/>
    <property type="match status" value="1"/>
</dbReference>
<dbReference type="RefSeq" id="WP_006005301.1">
    <property type="nucleotide sequence ID" value="NZ_BAET01000016.1"/>
</dbReference>
<dbReference type="Pfam" id="PF00067">
    <property type="entry name" value="p450"/>
    <property type="match status" value="1"/>
</dbReference>
<keyword evidence="10" id="KW-1185">Reference proteome</keyword>
<evidence type="ECO:0000256" key="8">
    <source>
        <dbReference type="RuleBase" id="RU000461"/>
    </source>
</evidence>
<proteinExistence type="inferred from homology"/>
<sequence>MAQTLETFGPIYLAETDYFKEGFPHDLFTKLRAENPVVWSEEKNDRGFWVLTKYKDIEYVSRNPQLFSSATKNGGHRIFDEDKVGLVAAGEDNATIGRPMISLDPPEHVGVRQSAMRGLTPAAMKSMEGRIRERISALLDAVVPGQQFDVISSLSAPIPIQTLVEILGCPPEMEAELYAWTNCLVGEGDPEFRQSPEHMGKVIENLVKFALQLLDAGKDGDGTDMISLISKTYDGTKLSQADFLGNFILLVIGGNETTRNTLSGGLLAFAEYPDQLSKLIANPELIPSAVKEILRWVSPVMHFRRTATEDVEIRGVKIAKGSKIVMWYPSANRDEEIWERPFEFDIERKNNRHFTFGTGQHMCIGNRLGELQIRVFLEEFTKRFNHVELAGKAKRVQSNFLQGLKKLPMKFNNV</sequence>
<evidence type="ECO:0000256" key="4">
    <source>
        <dbReference type="ARBA" id="ARBA00022723"/>
    </source>
</evidence>
<reference evidence="9 10" key="1">
    <citation type="journal article" date="2012" name="J. Bacteriol.">
        <title>Genome sequence of proteorhodopsin-containing sea ice bacterium Glaciecola punicea ACAM 611T.</title>
        <authorList>
            <person name="Qin Q.-L."/>
            <person name="Xie B.-B."/>
            <person name="Shu Y.-L."/>
            <person name="Rong J.-C."/>
            <person name="Zhao D.-L."/>
            <person name="Zhang X.-Y."/>
            <person name="Chen X.-L."/>
            <person name="Zhou B.-C."/>
            <person name="Zhanga Y.-Z."/>
        </authorList>
    </citation>
    <scope>NUCLEOTIDE SEQUENCE [LARGE SCALE GENOMIC DNA]</scope>
    <source>
        <strain evidence="9 10">ACAM 611</strain>
    </source>
</reference>
<dbReference type="InterPro" id="IPR001128">
    <property type="entry name" value="Cyt_P450"/>
</dbReference>
<dbReference type="GO" id="GO:0005506">
    <property type="term" value="F:iron ion binding"/>
    <property type="evidence" value="ECO:0007669"/>
    <property type="project" value="InterPro"/>
</dbReference>